<dbReference type="GO" id="GO:0004315">
    <property type="term" value="F:3-oxoacyl-[acyl-carrier-protein] synthase activity"/>
    <property type="evidence" value="ECO:0007669"/>
    <property type="project" value="InterPro"/>
</dbReference>
<dbReference type="Gene3D" id="3.30.70.3290">
    <property type="match status" value="1"/>
</dbReference>
<keyword evidence="4" id="KW-0521">NADP</keyword>
<dbReference type="Pfam" id="PF16197">
    <property type="entry name" value="KAsynt_C_assoc"/>
    <property type="match status" value="1"/>
</dbReference>
<keyword evidence="5" id="KW-0560">Oxidoreductase</keyword>
<dbReference type="PANTHER" id="PTHR43775:SF29">
    <property type="entry name" value="ASPERFURANONE POLYKETIDE SYNTHASE AFOG-RELATED"/>
    <property type="match status" value="1"/>
</dbReference>
<dbReference type="PANTHER" id="PTHR43775">
    <property type="entry name" value="FATTY ACID SYNTHASE"/>
    <property type="match status" value="1"/>
</dbReference>
<feature type="domain" description="Ketosynthase family 3 (KS3)" evidence="11">
    <location>
        <begin position="25"/>
        <end position="401"/>
    </location>
</feature>
<dbReference type="InterPro" id="IPR014031">
    <property type="entry name" value="Ketoacyl_synth_C"/>
</dbReference>
<dbReference type="EMBL" id="CM003102">
    <property type="protein sequence ID" value="KUI69685.1"/>
    <property type="molecule type" value="Genomic_DNA"/>
</dbReference>
<dbReference type="Gene3D" id="3.40.366.10">
    <property type="entry name" value="Malonyl-Coenzyme A Acyl Carrier Protein, domain 2"/>
    <property type="match status" value="1"/>
</dbReference>
<organism evidence="13 14">
    <name type="scientific">Cytospora mali</name>
    <name type="common">Apple Valsa canker fungus</name>
    <name type="synonym">Valsa mali</name>
    <dbReference type="NCBI Taxonomy" id="578113"/>
    <lineage>
        <taxon>Eukaryota</taxon>
        <taxon>Fungi</taxon>
        <taxon>Dikarya</taxon>
        <taxon>Ascomycota</taxon>
        <taxon>Pezizomycotina</taxon>
        <taxon>Sordariomycetes</taxon>
        <taxon>Sordariomycetidae</taxon>
        <taxon>Diaporthales</taxon>
        <taxon>Cytosporaceae</taxon>
        <taxon>Cytospora</taxon>
    </lineage>
</organism>
<dbReference type="InterPro" id="IPR014030">
    <property type="entry name" value="Ketoacyl_synth_N"/>
</dbReference>
<dbReference type="SMART" id="SM00822">
    <property type="entry name" value="PKS_KR"/>
    <property type="match status" value="1"/>
</dbReference>
<dbReference type="InterPro" id="IPR006162">
    <property type="entry name" value="Ppantetheine_attach_site"/>
</dbReference>
<dbReference type="SUPFAM" id="SSF51735">
    <property type="entry name" value="NAD(P)-binding Rossmann-fold domains"/>
    <property type="match status" value="2"/>
</dbReference>
<dbReference type="SUPFAM" id="SSF52151">
    <property type="entry name" value="FabD/lysophospholipase-like"/>
    <property type="match status" value="1"/>
</dbReference>
<dbReference type="Pfam" id="PF13602">
    <property type="entry name" value="ADH_zinc_N_2"/>
    <property type="match status" value="1"/>
</dbReference>
<dbReference type="InterPro" id="IPR013217">
    <property type="entry name" value="Methyltransf_12"/>
</dbReference>
<dbReference type="Gene3D" id="3.90.180.10">
    <property type="entry name" value="Medium-chain alcohol dehydrogenases, catalytic domain"/>
    <property type="match status" value="1"/>
</dbReference>
<evidence type="ECO:0000256" key="3">
    <source>
        <dbReference type="ARBA" id="ARBA00022679"/>
    </source>
</evidence>
<evidence type="ECO:0000259" key="10">
    <source>
        <dbReference type="PROSITE" id="PS50075"/>
    </source>
</evidence>
<dbReference type="Pfam" id="PF14765">
    <property type="entry name" value="PS-DH"/>
    <property type="match status" value="1"/>
</dbReference>
<dbReference type="SMART" id="SM00829">
    <property type="entry name" value="PKS_ER"/>
    <property type="match status" value="1"/>
</dbReference>
<keyword evidence="7" id="KW-0012">Acyltransferase</keyword>
<feature type="active site" description="Proton acceptor; for dehydratase activity" evidence="8">
    <location>
        <position position="1017"/>
    </location>
</feature>
<dbReference type="CDD" id="cd05195">
    <property type="entry name" value="enoyl_red"/>
    <property type="match status" value="1"/>
</dbReference>
<dbReference type="GO" id="GO:0004312">
    <property type="term" value="F:fatty acid synthase activity"/>
    <property type="evidence" value="ECO:0007669"/>
    <property type="project" value="TreeGrafter"/>
</dbReference>
<dbReference type="Gene3D" id="1.10.1200.10">
    <property type="entry name" value="ACP-like"/>
    <property type="match status" value="1"/>
</dbReference>
<keyword evidence="14" id="KW-1185">Reference proteome</keyword>
<dbReference type="InterPro" id="IPR056501">
    <property type="entry name" value="NAD-bd_HRPKS_sdrA"/>
</dbReference>
<dbReference type="InterPro" id="IPR049900">
    <property type="entry name" value="PKS_mFAS_DH"/>
</dbReference>
<feature type="region of interest" description="N-terminal hotdog fold" evidence="8">
    <location>
        <begin position="985"/>
        <end position="1121"/>
    </location>
</feature>
<dbReference type="Pfam" id="PF22621">
    <property type="entry name" value="CurL-like_PKS_C"/>
    <property type="match status" value="1"/>
</dbReference>
<dbReference type="PROSITE" id="PS50075">
    <property type="entry name" value="CARRIER"/>
    <property type="match status" value="1"/>
</dbReference>
<dbReference type="InterPro" id="IPR032821">
    <property type="entry name" value="PKS_assoc"/>
</dbReference>
<dbReference type="Pfam" id="PF08242">
    <property type="entry name" value="Methyltransf_12"/>
    <property type="match status" value="1"/>
</dbReference>
<dbReference type="InterPro" id="IPR013154">
    <property type="entry name" value="ADH-like_N"/>
</dbReference>
<feature type="domain" description="PKS/mFAS DH" evidence="12">
    <location>
        <begin position="985"/>
        <end position="1308"/>
    </location>
</feature>
<dbReference type="SUPFAM" id="SSF47336">
    <property type="entry name" value="ACP-like"/>
    <property type="match status" value="1"/>
</dbReference>
<keyword evidence="6" id="KW-0511">Multifunctional enzyme</keyword>
<sequence>MSSSTKSGLAARSTGSQTSYTSDGVIPIAVVGMGFRGPGDASDLDGLWKMIEEKREAWSPVPKDRHLILSKDYSWNAPGIPMDKVSGSNTCCFVGSFCGDYTDLLSRDPETTPFYQATGSGHSRAIIANRLSYFFDLRGPSVTIDTACSASLVALHLACQSLRSGETNQALVAGANVILGLDATISMSMMRFLSPDGRCYSFDERANGYSRGEGVGCVFLKPLADALRDGDPIRAVIRNTGANQDGKTSGITLPNREAQEDLIRSVYAKADMDPTMTSFVECHGTGTLAGDPLETAAIANIFTKNRPDHSPPLLIGSVKTNIGHLEGASGVAGLIKAVLMLEKDKVLPNRNFETPSKRIPFAEWKLKVPVEVQDFHGTGPRVISVDSFGYGGTNAHAIVQDAASSIHFATSGIESGTKLQVNGHSHDSNYGNGCSNGVPNGHDFQLKHNGVNGTNGVEAVKPHENYPNNEWSAAQESTPLISSSPTRVFILSAFEDKTVRTKAESLAEYLKKTQWDNESHHLDDMAYTLSDCRTKLSFGAAVYASSKEELISAFTDSSLRAVRATKNAALGFVFTGQGAQWWAMGRELFTRFPMFSQSISTSGAYLRHMGADWDLRASISRANSSRIFSDELFKDATSTRVNEAEISQPVCTALQVALVDLLASFDVRPAAVTGHSSGEIAAAYCAGALSTEDAISVSYHRGLVSKLAKERSSVPGAMMAINMSEVEATDLLKELKDGKVGVACINSPGSLTVSGDESGVDELKTILDGMKVFARKLAVDVAYHSDHMAYVTEDYLKAILDVKPLSEVNPDCIFYSSVTGRQESLQVLGPQYWVDNMLGKVRFESALREMCETPIPGLGPKSKKSTTSKRIITALCEVGPHSALAGPARQILSASAQLRDRGIAVLSCLVRKKDAERTMADTVCKMSVMGFPVNIAAFNTASLTPDLRKPKVLSDLPPYPWSHAESYWAESRLSKERRLTPYGRSDLLGVPVPHFNPSEPRWRNIIRTGEMPWVKDHRVQGSVVYPAAGFVAMALEATALQARERSVQVTAFELREVTIGQALVIPDDRGEVEVIISLRPFSDSVRTPSDSWNEFSISSVSPENRWTEHSRGLVRAVATSKPDSVSTPLQLDSEKSRVAEFTQSVEDKATWSISPEEFYEKLSKLGLDYGPMFANAKSLRAGHNTAVSSIQIADTASVMPNNFEYPFFLHPSTLDSLFHPLFAALGLAGSGNELQDPFVPVSINRLILSSRMRREPGVQLSTWTEAKRFDDRQISASTVVFDSELSSEEPVLQIEGLNCTKIAREDATTEQGLSRKATFGYKTTWLPDVDELSSSDFTLICDDLVPETREENAIESFEKAGYFLMKRAFGQITDADVERAHPHHKRLYNCMRARLTEHDGQYAAEDSAVESLLQEVSSLSAEGDLLVHVGQNLVPIIQQSRDALELMLEGGRLDAFYRDNWRFDRNYKQATRYLNLAAHKNPNMSMLEIGSGTGGATLPVLQALTDSVTGLCRLDRFVFTDISTGFFQVAKEKLAQWSNLVSYAKLDIEADPVEQGFEEGAYDVILAANVLHATRSMKNTMANVRKLLKPGGKLVLVELTRERFTTSTIFGTLPGWFAGEEEDRVRGPTLTEDKWDVLLREAGFDGLDMVASDARSEAYHQGSMMVATACEHVLSVQGIPRIAVPAADILIIHEETAPASISVEEIRHWLQSRGARAVTTGNMASCQPEGKACIVLSELSIPLFQHPTDAIFEKLKNIFTTAASILWVTKGALIRPTDPTSNMVTGFARAVKSEYGHNIVVTLDLDSVPATAANSMQAIQSLTSRHLLQRGPVASTEHEYVERDGQLLIPRLTPHEGLQKAMRALLDPSTYEMVPFEQPDRSLVVNVGTPGLIDTIVFVDDKRVAPDLPTDAVEISVKASGMIFKDIMVAMGQIAVEALGGECSGVIRRVGTSVKDLAVGDRVSCYGFGTFANLVRQDAAAVQKISDDISFELAAALPVNFCTAYYSVVHVARVQKSQTVLIHAASGGLGQALIELCKMLDAEIFCTVGTVEKKQLLMDKYGIPEDHILTSRDARFAPAIMRMTNGRGVDVIMNSVAGEMLRLTWDCIAPFGVFIELGARDYTINTRLEMAKFAQNVTFASVNLAHLMRERPTVAAQVWSDVMKLFREKKLHGPTPLTTYSISQLEPALRLMQSGKHVGKLVVVHSQGDMVKATPHIAALKMTLFKADAAYLLVGGMGGLGRATALWMLAHGARNFIFASRSGLDRVEARELKAILESSGANVVVGKCDVSKMADLEGLMSKCGNLPPVKGVIQGAMVLQDCFLSNMQVSDYAAVVKPKVDGTWNLHHLFESTQLDFFVMLSSTAGIIGNASQAAYAASSTFLDSFALYRRAQGLAASTIDLGVIKDIGYVAQNHELAQALERQGFEGTDEEHLMALLHSAVLASPPVHDVALGHMVTGMGTWNETSINAFDRPIFSHFRQLSRMASEAAEGAGAGTDPKNGPASSVRSLLKSSRKRDEAEKVVCEGLVAKVSSLTMIPVEDISTDRPLAEYGLDSLVAVEMRNWIAREIDAAVPVLELMANEPIHKLAARVLLKSRLVDLAKLT</sequence>
<evidence type="ECO:0000256" key="5">
    <source>
        <dbReference type="ARBA" id="ARBA00023002"/>
    </source>
</evidence>
<dbReference type="SMART" id="SM00823">
    <property type="entry name" value="PKS_PP"/>
    <property type="match status" value="1"/>
</dbReference>
<dbReference type="InterPro" id="IPR014043">
    <property type="entry name" value="Acyl_transferase_dom"/>
</dbReference>
<dbReference type="InterPro" id="IPR049552">
    <property type="entry name" value="PKS_DH_N"/>
</dbReference>
<accession>A0A194W0X1</accession>
<dbReference type="PROSITE" id="PS00012">
    <property type="entry name" value="PHOSPHOPANTETHEINE"/>
    <property type="match status" value="1"/>
</dbReference>
<evidence type="ECO:0000256" key="9">
    <source>
        <dbReference type="SAM" id="MobiDB-lite"/>
    </source>
</evidence>
<dbReference type="SUPFAM" id="SSF53335">
    <property type="entry name" value="S-adenosyl-L-methionine-dependent methyltransferases"/>
    <property type="match status" value="1"/>
</dbReference>
<protein>
    <submittedName>
        <fullName evidence="13">Lovastatin diketide synthase LovF</fullName>
    </submittedName>
</protein>
<dbReference type="GO" id="GO:0006633">
    <property type="term" value="P:fatty acid biosynthetic process"/>
    <property type="evidence" value="ECO:0007669"/>
    <property type="project" value="InterPro"/>
</dbReference>
<dbReference type="SUPFAM" id="SSF53901">
    <property type="entry name" value="Thiolase-like"/>
    <property type="match status" value="1"/>
</dbReference>
<dbReference type="SMR" id="A0A194W0X1"/>
<dbReference type="Gene3D" id="3.40.50.150">
    <property type="entry name" value="Vaccinia Virus protein VP39"/>
    <property type="match status" value="1"/>
</dbReference>
<dbReference type="InterPro" id="IPR013968">
    <property type="entry name" value="PKS_KR"/>
</dbReference>
<dbReference type="InterPro" id="IPR001227">
    <property type="entry name" value="Ac_transferase_dom_sf"/>
</dbReference>
<dbReference type="PROSITE" id="PS52019">
    <property type="entry name" value="PKS_MFAS_DH"/>
    <property type="match status" value="1"/>
</dbReference>
<dbReference type="InterPro" id="IPR020807">
    <property type="entry name" value="PKS_DH"/>
</dbReference>
<evidence type="ECO:0000256" key="8">
    <source>
        <dbReference type="PROSITE-ProRule" id="PRU01363"/>
    </source>
</evidence>
<evidence type="ECO:0000256" key="7">
    <source>
        <dbReference type="ARBA" id="ARBA00023315"/>
    </source>
</evidence>
<dbReference type="SMART" id="SM00825">
    <property type="entry name" value="PKS_KS"/>
    <property type="match status" value="1"/>
</dbReference>
<dbReference type="InterPro" id="IPR016039">
    <property type="entry name" value="Thiolase-like"/>
</dbReference>
<keyword evidence="2" id="KW-0597">Phosphoprotein</keyword>
<gene>
    <name evidence="13" type="ORF">VM1G_04822</name>
</gene>
<dbReference type="Pfam" id="PF21089">
    <property type="entry name" value="PKS_DH_N"/>
    <property type="match status" value="1"/>
</dbReference>
<proteinExistence type="predicted"/>
<feature type="region of interest" description="Disordered" evidence="9">
    <location>
        <begin position="2487"/>
        <end position="2513"/>
    </location>
</feature>
<dbReference type="InterPro" id="IPR009081">
    <property type="entry name" value="PP-bd_ACP"/>
</dbReference>
<dbReference type="GO" id="GO:1901336">
    <property type="term" value="P:lactone biosynthetic process"/>
    <property type="evidence" value="ECO:0007669"/>
    <property type="project" value="UniProtKB-ARBA"/>
</dbReference>
<name>A0A194W0X1_CYTMA</name>
<dbReference type="Gene3D" id="3.40.50.720">
    <property type="entry name" value="NAD(P)-binding Rossmann-like Domain"/>
    <property type="match status" value="2"/>
</dbReference>
<feature type="active site" description="Proton donor; for dehydratase activity" evidence="8">
    <location>
        <position position="1215"/>
    </location>
</feature>
<dbReference type="Pfam" id="PF08240">
    <property type="entry name" value="ADH_N"/>
    <property type="match status" value="1"/>
</dbReference>
<evidence type="ECO:0000313" key="13">
    <source>
        <dbReference type="EMBL" id="KUI69685.1"/>
    </source>
</evidence>
<dbReference type="PROSITE" id="PS52004">
    <property type="entry name" value="KS3_2"/>
    <property type="match status" value="1"/>
</dbReference>
<dbReference type="InterPro" id="IPR016035">
    <property type="entry name" value="Acyl_Trfase/lysoPLipase"/>
</dbReference>
<dbReference type="InterPro" id="IPR036291">
    <property type="entry name" value="NAD(P)-bd_dom_sf"/>
</dbReference>
<dbReference type="Pfam" id="PF00109">
    <property type="entry name" value="ketoacyl-synt"/>
    <property type="match status" value="1"/>
</dbReference>
<evidence type="ECO:0000256" key="2">
    <source>
        <dbReference type="ARBA" id="ARBA00022553"/>
    </source>
</evidence>
<dbReference type="SMART" id="SM00826">
    <property type="entry name" value="PKS_DH"/>
    <property type="match status" value="1"/>
</dbReference>
<keyword evidence="1" id="KW-0596">Phosphopantetheine</keyword>
<dbReference type="InterPro" id="IPR020843">
    <property type="entry name" value="ER"/>
</dbReference>
<dbReference type="Gene3D" id="3.10.129.110">
    <property type="entry name" value="Polyketide synthase dehydratase"/>
    <property type="match status" value="1"/>
</dbReference>
<dbReference type="Pfam" id="PF02801">
    <property type="entry name" value="Ketoacyl-synt_C"/>
    <property type="match status" value="1"/>
</dbReference>
<dbReference type="CDD" id="cd02440">
    <property type="entry name" value="AdoMet_MTases"/>
    <property type="match status" value="1"/>
</dbReference>
<dbReference type="Pfam" id="PF08659">
    <property type="entry name" value="KR"/>
    <property type="match status" value="1"/>
</dbReference>
<dbReference type="SUPFAM" id="SSF50129">
    <property type="entry name" value="GroES-like"/>
    <property type="match status" value="1"/>
</dbReference>
<dbReference type="GO" id="GO:0031177">
    <property type="term" value="F:phosphopantetheine binding"/>
    <property type="evidence" value="ECO:0007669"/>
    <property type="project" value="InterPro"/>
</dbReference>
<dbReference type="InterPro" id="IPR042104">
    <property type="entry name" value="PKS_dehydratase_sf"/>
</dbReference>
<feature type="region of interest" description="C-terminal hotdog fold" evidence="8">
    <location>
        <begin position="1150"/>
        <end position="1308"/>
    </location>
</feature>
<evidence type="ECO:0000313" key="14">
    <source>
        <dbReference type="Proteomes" id="UP000078559"/>
    </source>
</evidence>
<dbReference type="Pfam" id="PF00698">
    <property type="entry name" value="Acyl_transf_1"/>
    <property type="match status" value="1"/>
</dbReference>
<dbReference type="SMART" id="SM00827">
    <property type="entry name" value="PKS_AT"/>
    <property type="match status" value="1"/>
</dbReference>
<evidence type="ECO:0000259" key="12">
    <source>
        <dbReference type="PROSITE" id="PS52019"/>
    </source>
</evidence>
<feature type="region of interest" description="Disordered" evidence="9">
    <location>
        <begin position="1"/>
        <end position="20"/>
    </location>
</feature>
<dbReference type="OrthoDB" id="329835at2759"/>
<dbReference type="InterPro" id="IPR029063">
    <property type="entry name" value="SAM-dependent_MTases_sf"/>
</dbReference>
<dbReference type="GO" id="GO:0016491">
    <property type="term" value="F:oxidoreductase activity"/>
    <property type="evidence" value="ECO:0007669"/>
    <property type="project" value="UniProtKB-KW"/>
</dbReference>
<dbReference type="Pfam" id="PF23114">
    <property type="entry name" value="NAD-bd_HRPKS_sdrA"/>
    <property type="match status" value="1"/>
</dbReference>
<evidence type="ECO:0000256" key="1">
    <source>
        <dbReference type="ARBA" id="ARBA00022450"/>
    </source>
</evidence>
<dbReference type="InterPro" id="IPR036736">
    <property type="entry name" value="ACP-like_sf"/>
</dbReference>
<evidence type="ECO:0000256" key="4">
    <source>
        <dbReference type="ARBA" id="ARBA00022857"/>
    </source>
</evidence>
<keyword evidence="3" id="KW-0808">Transferase</keyword>
<evidence type="ECO:0000256" key="6">
    <source>
        <dbReference type="ARBA" id="ARBA00023268"/>
    </source>
</evidence>
<dbReference type="InterPro" id="IPR020841">
    <property type="entry name" value="PKS_Beta-ketoAc_synthase_dom"/>
</dbReference>
<reference evidence="13" key="1">
    <citation type="submission" date="2014-12" db="EMBL/GenBank/DDBJ databases">
        <title>Genome Sequence of Valsa Canker Pathogens Uncovers a Specific Adaption of Colonization on Woody Bark.</title>
        <authorList>
            <person name="Yin Z."/>
            <person name="Liu H."/>
            <person name="Gao X."/>
            <person name="Li Z."/>
            <person name="Song N."/>
            <person name="Ke X."/>
            <person name="Dai Q."/>
            <person name="Wu Y."/>
            <person name="Sun Y."/>
            <person name="Xu J.-R."/>
            <person name="Kang Z.K."/>
            <person name="Wang L."/>
            <person name="Huang L."/>
        </authorList>
    </citation>
    <scope>NUCLEOTIDE SEQUENCE [LARGE SCALE GENOMIC DNA]</scope>
    <source>
        <strain evidence="13">03-8</strain>
    </source>
</reference>
<dbReference type="Gene3D" id="3.40.47.10">
    <property type="match status" value="2"/>
</dbReference>
<dbReference type="Proteomes" id="UP000078559">
    <property type="component" value="Chromosome 5"/>
</dbReference>
<dbReference type="InterPro" id="IPR016036">
    <property type="entry name" value="Malonyl_transacylase_ACP-bd"/>
</dbReference>
<dbReference type="PROSITE" id="PS00606">
    <property type="entry name" value="KS3_1"/>
    <property type="match status" value="1"/>
</dbReference>
<dbReference type="FunFam" id="3.40.50.720:FF:000209">
    <property type="entry name" value="Polyketide synthase Pks12"/>
    <property type="match status" value="1"/>
</dbReference>
<dbReference type="CDD" id="cd00833">
    <property type="entry name" value="PKS"/>
    <property type="match status" value="1"/>
</dbReference>
<dbReference type="InterPro" id="IPR057326">
    <property type="entry name" value="KR_dom"/>
</dbReference>
<dbReference type="InterPro" id="IPR049551">
    <property type="entry name" value="PKS_DH_C"/>
</dbReference>
<dbReference type="InterPro" id="IPR011032">
    <property type="entry name" value="GroES-like_sf"/>
</dbReference>
<dbReference type="InterPro" id="IPR050091">
    <property type="entry name" value="PKS_NRPS_Biosynth_Enz"/>
</dbReference>
<dbReference type="Pfam" id="PF23297">
    <property type="entry name" value="ACP_SdgA_C"/>
    <property type="match status" value="1"/>
</dbReference>
<dbReference type="InterPro" id="IPR020806">
    <property type="entry name" value="PKS_PP-bd"/>
</dbReference>
<dbReference type="GO" id="GO:0030639">
    <property type="term" value="P:polyketide biosynthetic process"/>
    <property type="evidence" value="ECO:0007669"/>
    <property type="project" value="UniProtKB-ARBA"/>
</dbReference>
<dbReference type="InterPro" id="IPR018201">
    <property type="entry name" value="Ketoacyl_synth_AS"/>
</dbReference>
<evidence type="ECO:0000259" key="11">
    <source>
        <dbReference type="PROSITE" id="PS52004"/>
    </source>
</evidence>
<dbReference type="SUPFAM" id="SSF55048">
    <property type="entry name" value="Probable ACP-binding domain of malonyl-CoA ACP transacylase"/>
    <property type="match status" value="1"/>
</dbReference>
<feature type="domain" description="Carrier" evidence="10">
    <location>
        <begin position="2519"/>
        <end position="2596"/>
    </location>
</feature>